<accession>A0A2H3C9N9</accession>
<proteinExistence type="predicted"/>
<evidence type="ECO:0000313" key="2">
    <source>
        <dbReference type="Proteomes" id="UP000217790"/>
    </source>
</evidence>
<evidence type="ECO:0000313" key="1">
    <source>
        <dbReference type="EMBL" id="PBK79785.1"/>
    </source>
</evidence>
<name>A0A2H3C9N9_ARMGA</name>
<keyword evidence="2" id="KW-1185">Reference proteome</keyword>
<protein>
    <submittedName>
        <fullName evidence="1">Uncharacterized protein</fullName>
    </submittedName>
</protein>
<dbReference type="InParanoid" id="A0A2H3C9N9"/>
<dbReference type="Proteomes" id="UP000217790">
    <property type="component" value="Unassembled WGS sequence"/>
</dbReference>
<organism evidence="1 2">
    <name type="scientific">Armillaria gallica</name>
    <name type="common">Bulbous honey fungus</name>
    <name type="synonym">Armillaria bulbosa</name>
    <dbReference type="NCBI Taxonomy" id="47427"/>
    <lineage>
        <taxon>Eukaryota</taxon>
        <taxon>Fungi</taxon>
        <taxon>Dikarya</taxon>
        <taxon>Basidiomycota</taxon>
        <taxon>Agaricomycotina</taxon>
        <taxon>Agaricomycetes</taxon>
        <taxon>Agaricomycetidae</taxon>
        <taxon>Agaricales</taxon>
        <taxon>Marasmiineae</taxon>
        <taxon>Physalacriaceae</taxon>
        <taxon>Armillaria</taxon>
    </lineage>
</organism>
<sequence>MPRARARTRNNEELNGVRTLKPALKAAIFKAAILRGMNCSDIYQAGESYYGKDEDVIFFLFPPFFCDAKRVRELINIFPQHRVRQRLSAHPRAVHSLTRIARRNPLSSFRPPLKECYQSRVVPIHEDTQNADHAFYHALSLKVVIILVGRLASPPFP</sequence>
<reference evidence="2" key="1">
    <citation type="journal article" date="2017" name="Nat. Ecol. Evol.">
        <title>Genome expansion and lineage-specific genetic innovations in the forest pathogenic fungi Armillaria.</title>
        <authorList>
            <person name="Sipos G."/>
            <person name="Prasanna A.N."/>
            <person name="Walter M.C."/>
            <person name="O'Connor E."/>
            <person name="Balint B."/>
            <person name="Krizsan K."/>
            <person name="Kiss B."/>
            <person name="Hess J."/>
            <person name="Varga T."/>
            <person name="Slot J."/>
            <person name="Riley R."/>
            <person name="Boka B."/>
            <person name="Rigling D."/>
            <person name="Barry K."/>
            <person name="Lee J."/>
            <person name="Mihaltcheva S."/>
            <person name="LaButti K."/>
            <person name="Lipzen A."/>
            <person name="Waldron R."/>
            <person name="Moloney N.M."/>
            <person name="Sperisen C."/>
            <person name="Kredics L."/>
            <person name="Vagvoelgyi C."/>
            <person name="Patrignani A."/>
            <person name="Fitzpatrick D."/>
            <person name="Nagy I."/>
            <person name="Doyle S."/>
            <person name="Anderson J.B."/>
            <person name="Grigoriev I.V."/>
            <person name="Gueldener U."/>
            <person name="Muensterkoetter M."/>
            <person name="Nagy L.G."/>
        </authorList>
    </citation>
    <scope>NUCLEOTIDE SEQUENCE [LARGE SCALE GENOMIC DNA]</scope>
    <source>
        <strain evidence="2">Ar21-2</strain>
    </source>
</reference>
<dbReference type="AlphaFoldDB" id="A0A2H3C9N9"/>
<dbReference type="EMBL" id="KZ293760">
    <property type="protein sequence ID" value="PBK79785.1"/>
    <property type="molecule type" value="Genomic_DNA"/>
</dbReference>
<gene>
    <name evidence="1" type="ORF">ARMGADRAFT_104008</name>
</gene>